<gene>
    <name evidence="2" type="ORF">KVV02_004073</name>
</gene>
<dbReference type="Pfam" id="PF26146">
    <property type="entry name" value="PI-PLC_X"/>
    <property type="match status" value="1"/>
</dbReference>
<dbReference type="EMBL" id="JAIFTL010000190">
    <property type="protein sequence ID" value="KAG9321669.1"/>
    <property type="molecule type" value="Genomic_DNA"/>
</dbReference>
<name>A0A9P8CX08_MORAP</name>
<dbReference type="PANTHER" id="PTHR13593">
    <property type="match status" value="1"/>
</dbReference>
<dbReference type="Gene3D" id="3.20.20.190">
    <property type="entry name" value="Phosphatidylinositol (PI) phosphodiesterase"/>
    <property type="match status" value="1"/>
</dbReference>
<dbReference type="GO" id="GO:0006629">
    <property type="term" value="P:lipid metabolic process"/>
    <property type="evidence" value="ECO:0007669"/>
    <property type="project" value="InterPro"/>
</dbReference>
<proteinExistence type="predicted"/>
<evidence type="ECO:0000256" key="1">
    <source>
        <dbReference type="SAM" id="MobiDB-lite"/>
    </source>
</evidence>
<evidence type="ECO:0008006" key="4">
    <source>
        <dbReference type="Google" id="ProtNLM"/>
    </source>
</evidence>
<accession>A0A9P8CX08</accession>
<feature type="compositionally biased region" description="Gly residues" evidence="1">
    <location>
        <begin position="410"/>
        <end position="420"/>
    </location>
</feature>
<evidence type="ECO:0000313" key="2">
    <source>
        <dbReference type="EMBL" id="KAG9321669.1"/>
    </source>
</evidence>
<dbReference type="Proteomes" id="UP000717515">
    <property type="component" value="Unassembled WGS sequence"/>
</dbReference>
<dbReference type="InterPro" id="IPR051057">
    <property type="entry name" value="PI-PLC_domain"/>
</dbReference>
<dbReference type="PANTHER" id="PTHR13593:SF140">
    <property type="entry name" value="PLC-LIKE PHOSPHODIESTERASE"/>
    <property type="match status" value="1"/>
</dbReference>
<protein>
    <recommendedName>
        <fullName evidence="4">PLC-like phosphodiesterase</fullName>
    </recommendedName>
</protein>
<sequence length="448" mass="47808">MGEFSFYGAFHFHHSALLCVRCTVGQGSALSRSLPSLQCRAGLSSAVRLSCQVFDSLSSTPHSHCCLLFALLFSPISHLLSLIPLLVPRFHASLTLTDMRSSLILSLGALLATSLLMQTDAQQQLCNGYAELCAKTYDKVAYATTHNAYAYTPPGGLGTNQNNDIPTQLKDGVRAFMLDAYNPPSGDTSDIQLCHSTCSLVDAGPLSKTLGQLKAFMDANPNEVITIFWENAANLAPARFQTVYTAAGLVPYSYTPASNGAWPTLAQMISSKKRLVSFIDGGADASVPWLMAEYDFVFETPWSIPKDTPYPCSVDRPKDQRKPMYVLNHFISGQFQSGGKTIDVPQPGAAEKTNGEDLTTHINSCLTTFSQSPNFIAVDFYEKGTVLQTVAQVNGVQWNGKLPTQPKAGSGSGSGTGNGTGSTASQIDKRVLGALSAVVVGGIGLLAL</sequence>
<reference evidence="2" key="1">
    <citation type="submission" date="2021-07" db="EMBL/GenBank/DDBJ databases">
        <title>Draft genome of Mortierella alpina, strain LL118, isolated from an aspen leaf litter sample.</title>
        <authorList>
            <person name="Yang S."/>
            <person name="Vinatzer B.A."/>
        </authorList>
    </citation>
    <scope>NUCLEOTIDE SEQUENCE</scope>
    <source>
        <strain evidence="2">LL118</strain>
    </source>
</reference>
<feature type="region of interest" description="Disordered" evidence="1">
    <location>
        <begin position="399"/>
        <end position="423"/>
    </location>
</feature>
<comment type="caution">
    <text evidence="2">The sequence shown here is derived from an EMBL/GenBank/DDBJ whole genome shotgun (WGS) entry which is preliminary data.</text>
</comment>
<dbReference type="SUPFAM" id="SSF51695">
    <property type="entry name" value="PLC-like phosphodiesterases"/>
    <property type="match status" value="1"/>
</dbReference>
<dbReference type="InterPro" id="IPR017946">
    <property type="entry name" value="PLC-like_Pdiesterase_TIM-brl"/>
</dbReference>
<dbReference type="GO" id="GO:0008081">
    <property type="term" value="F:phosphoric diester hydrolase activity"/>
    <property type="evidence" value="ECO:0007669"/>
    <property type="project" value="InterPro"/>
</dbReference>
<evidence type="ECO:0000313" key="3">
    <source>
        <dbReference type="Proteomes" id="UP000717515"/>
    </source>
</evidence>
<dbReference type="AlphaFoldDB" id="A0A9P8CX08"/>
<organism evidence="2 3">
    <name type="scientific">Mortierella alpina</name>
    <name type="common">Oleaginous fungus</name>
    <name type="synonym">Mortierella renispora</name>
    <dbReference type="NCBI Taxonomy" id="64518"/>
    <lineage>
        <taxon>Eukaryota</taxon>
        <taxon>Fungi</taxon>
        <taxon>Fungi incertae sedis</taxon>
        <taxon>Mucoromycota</taxon>
        <taxon>Mortierellomycotina</taxon>
        <taxon>Mortierellomycetes</taxon>
        <taxon>Mortierellales</taxon>
        <taxon>Mortierellaceae</taxon>
        <taxon>Mortierella</taxon>
    </lineage>
</organism>
<dbReference type="PROSITE" id="PS50007">
    <property type="entry name" value="PIPLC_X_DOMAIN"/>
    <property type="match status" value="1"/>
</dbReference>